<evidence type="ECO:0000313" key="1">
    <source>
        <dbReference type="EMBL" id="PRF53550.1"/>
    </source>
</evidence>
<sequence length="108" mass="11629">MRYVRDAQDIHKLANTNCGEPASRGALAPRVAYESRHAAAALTRRGIGANSPSVSRRYSPHRRDIHRLANKICGQAPADYVASARNPARRDIALGRACARCPLAASAP</sequence>
<dbReference type="AlphaFoldDB" id="A0A2S9M922"/>
<dbReference type="EMBL" id="PVGH01000115">
    <property type="protein sequence ID" value="PRF53550.1"/>
    <property type="molecule type" value="Genomic_DNA"/>
</dbReference>
<organism evidence="1 2">
    <name type="scientific">Burkholderia multivorans</name>
    <dbReference type="NCBI Taxonomy" id="87883"/>
    <lineage>
        <taxon>Bacteria</taxon>
        <taxon>Pseudomonadati</taxon>
        <taxon>Pseudomonadota</taxon>
        <taxon>Betaproteobacteria</taxon>
        <taxon>Burkholderiales</taxon>
        <taxon>Burkholderiaceae</taxon>
        <taxon>Burkholderia</taxon>
        <taxon>Burkholderia cepacia complex</taxon>
    </lineage>
</organism>
<name>A0A2S9M922_9BURK</name>
<proteinExistence type="predicted"/>
<dbReference type="Proteomes" id="UP000238982">
    <property type="component" value="Unassembled WGS sequence"/>
</dbReference>
<reference evidence="1 2" key="1">
    <citation type="submission" date="2018-03" db="EMBL/GenBank/DDBJ databases">
        <authorList>
            <person name="Keele B.F."/>
        </authorList>
    </citation>
    <scope>NUCLEOTIDE SEQUENCE [LARGE SCALE GENOMIC DNA]</scope>
    <source>
        <strain evidence="1 2">AU19729</strain>
    </source>
</reference>
<protein>
    <submittedName>
        <fullName evidence="1">Sortase</fullName>
    </submittedName>
</protein>
<evidence type="ECO:0000313" key="2">
    <source>
        <dbReference type="Proteomes" id="UP000238982"/>
    </source>
</evidence>
<comment type="caution">
    <text evidence="1">The sequence shown here is derived from an EMBL/GenBank/DDBJ whole genome shotgun (WGS) entry which is preliminary data.</text>
</comment>
<gene>
    <name evidence="1" type="ORF">C6Q15_30345</name>
</gene>
<accession>A0A2S9M922</accession>